<proteinExistence type="predicted"/>
<sequence>MAQSGQRTRAPCVQYIGAPPRPGPEVRTRENVRGIDWKMTRQRLPGRADCIGRLVRVDKESDRPQKLGHNSVYIVRLRQAVVECQAARRLAAGVETDHNWDPRTTVRTGQLAPRRTAMPSTWRLINLLRRNIPPT</sequence>
<dbReference type="EMBL" id="JMSE01001296">
    <property type="protein sequence ID" value="KDN62823.1"/>
    <property type="molecule type" value="Genomic_DNA"/>
</dbReference>
<feature type="non-terminal residue" evidence="1">
    <location>
        <position position="135"/>
    </location>
</feature>
<evidence type="ECO:0000313" key="2">
    <source>
        <dbReference type="Proteomes" id="UP000027238"/>
    </source>
</evidence>
<name>A0A066X106_COLSU</name>
<keyword evidence="2" id="KW-1185">Reference proteome</keyword>
<dbReference type="HOGENOM" id="CLU_1890687_0_0_1"/>
<evidence type="ECO:0000313" key="1">
    <source>
        <dbReference type="EMBL" id="KDN62823.1"/>
    </source>
</evidence>
<organism evidence="1 2">
    <name type="scientific">Colletotrichum sublineola</name>
    <name type="common">Sorghum anthracnose fungus</name>
    <dbReference type="NCBI Taxonomy" id="1173701"/>
    <lineage>
        <taxon>Eukaryota</taxon>
        <taxon>Fungi</taxon>
        <taxon>Dikarya</taxon>
        <taxon>Ascomycota</taxon>
        <taxon>Pezizomycotina</taxon>
        <taxon>Sordariomycetes</taxon>
        <taxon>Hypocreomycetidae</taxon>
        <taxon>Glomerellales</taxon>
        <taxon>Glomerellaceae</taxon>
        <taxon>Colletotrichum</taxon>
        <taxon>Colletotrichum graminicola species complex</taxon>
    </lineage>
</organism>
<accession>A0A066X106</accession>
<reference evidence="2" key="1">
    <citation type="journal article" date="2014" name="Genome Announc.">
        <title>Draft genome sequence of Colletotrichum sublineola, a destructive pathogen of cultivated sorghum.</title>
        <authorList>
            <person name="Baroncelli R."/>
            <person name="Sanz-Martin J.M."/>
            <person name="Rech G.E."/>
            <person name="Sukno S.A."/>
            <person name="Thon M.R."/>
        </authorList>
    </citation>
    <scope>NUCLEOTIDE SEQUENCE [LARGE SCALE GENOMIC DNA]</scope>
    <source>
        <strain evidence="2">TX430BB</strain>
    </source>
</reference>
<protein>
    <submittedName>
        <fullName evidence="1">Uncharacterized protein</fullName>
    </submittedName>
</protein>
<dbReference type="Proteomes" id="UP000027238">
    <property type="component" value="Unassembled WGS sequence"/>
</dbReference>
<dbReference type="AlphaFoldDB" id="A0A066X106"/>
<gene>
    <name evidence="1" type="ORF">CSUB01_12381</name>
</gene>
<comment type="caution">
    <text evidence="1">The sequence shown here is derived from an EMBL/GenBank/DDBJ whole genome shotgun (WGS) entry which is preliminary data.</text>
</comment>